<name>A0A8S2HGF5_9BILA</name>
<protein>
    <recommendedName>
        <fullName evidence="4">Carboxylic ester hydrolase</fullName>
        <ecNumber evidence="4">3.1.1.-</ecNumber>
    </recommendedName>
</protein>
<dbReference type="EC" id="3.1.1.-" evidence="4"/>
<dbReference type="GO" id="GO:0004104">
    <property type="term" value="F:cholinesterase activity"/>
    <property type="evidence" value="ECO:0007669"/>
    <property type="project" value="InterPro"/>
</dbReference>
<feature type="active site" description="Acyl-ester intermediate" evidence="3">
    <location>
        <position position="210"/>
    </location>
</feature>
<feature type="active site" description="Charge relay system" evidence="3">
    <location>
        <position position="460"/>
    </location>
</feature>
<dbReference type="AlphaFoldDB" id="A0A8S2HGF5"/>
<dbReference type="InterPro" id="IPR019826">
    <property type="entry name" value="Carboxylesterase_B_AS"/>
</dbReference>
<evidence type="ECO:0000256" key="4">
    <source>
        <dbReference type="RuleBase" id="RU361235"/>
    </source>
</evidence>
<dbReference type="PRINTS" id="PR00878">
    <property type="entry name" value="CHOLNESTRASE"/>
</dbReference>
<evidence type="ECO:0000256" key="2">
    <source>
        <dbReference type="ARBA" id="ARBA00022801"/>
    </source>
</evidence>
<keyword evidence="2 4" id="KW-0378">Hydrolase</keyword>
<feature type="active site" description="Charge relay system" evidence="3">
    <location>
        <position position="348"/>
    </location>
</feature>
<dbReference type="SUPFAM" id="SSF53474">
    <property type="entry name" value="alpha/beta-Hydrolases"/>
    <property type="match status" value="1"/>
</dbReference>
<organism evidence="7 8">
    <name type="scientific">Didymodactylos carnosus</name>
    <dbReference type="NCBI Taxonomy" id="1234261"/>
    <lineage>
        <taxon>Eukaryota</taxon>
        <taxon>Metazoa</taxon>
        <taxon>Spiralia</taxon>
        <taxon>Gnathifera</taxon>
        <taxon>Rotifera</taxon>
        <taxon>Eurotatoria</taxon>
        <taxon>Bdelloidea</taxon>
        <taxon>Philodinida</taxon>
        <taxon>Philodinidae</taxon>
        <taxon>Didymodactylos</taxon>
    </lineage>
</organism>
<accession>A0A8S2HGF5</accession>
<comment type="caution">
    <text evidence="7">The sequence shown here is derived from an EMBL/GenBank/DDBJ whole genome shotgun (WGS) entry which is preliminary data.</text>
</comment>
<proteinExistence type="inferred from homology"/>
<dbReference type="InterPro" id="IPR029058">
    <property type="entry name" value="AB_hydrolase_fold"/>
</dbReference>
<dbReference type="InterPro" id="IPR000997">
    <property type="entry name" value="Cholinesterase"/>
</dbReference>
<evidence type="ECO:0000313" key="8">
    <source>
        <dbReference type="Proteomes" id="UP000682733"/>
    </source>
</evidence>
<dbReference type="EMBL" id="CAJOBA010002420">
    <property type="protein sequence ID" value="CAF3644303.1"/>
    <property type="molecule type" value="Genomic_DNA"/>
</dbReference>
<feature type="chain" id="PRO_5035955123" description="Carboxylic ester hydrolase" evidence="4">
    <location>
        <begin position="20"/>
        <end position="552"/>
    </location>
</feature>
<evidence type="ECO:0000256" key="1">
    <source>
        <dbReference type="ARBA" id="ARBA00005964"/>
    </source>
</evidence>
<dbReference type="Pfam" id="PF00135">
    <property type="entry name" value="COesterase"/>
    <property type="match status" value="1"/>
</dbReference>
<evidence type="ECO:0000313" key="7">
    <source>
        <dbReference type="EMBL" id="CAF3644303.1"/>
    </source>
</evidence>
<dbReference type="Gene3D" id="3.40.50.1820">
    <property type="entry name" value="alpha/beta hydrolase"/>
    <property type="match status" value="1"/>
</dbReference>
<keyword evidence="4" id="KW-0732">Signal</keyword>
<evidence type="ECO:0000256" key="3">
    <source>
        <dbReference type="PIRSR" id="PIRSR600997-1"/>
    </source>
</evidence>
<dbReference type="PANTHER" id="PTHR45570">
    <property type="entry name" value="CARBOXYLIC ESTER HYDROLASE"/>
    <property type="match status" value="1"/>
</dbReference>
<dbReference type="Proteomes" id="UP000682733">
    <property type="component" value="Unassembled WGS sequence"/>
</dbReference>
<dbReference type="EMBL" id="CAJNOK010002420">
    <property type="protein sequence ID" value="CAF0859356.1"/>
    <property type="molecule type" value="Genomic_DNA"/>
</dbReference>
<gene>
    <name evidence="6" type="ORF">OVA965_LOCUS7556</name>
    <name evidence="7" type="ORF">TMI583_LOCUS7551</name>
</gene>
<feature type="domain" description="Carboxylesterase type B" evidence="5">
    <location>
        <begin position="28"/>
        <end position="542"/>
    </location>
</feature>
<feature type="signal peptide" evidence="4">
    <location>
        <begin position="1"/>
        <end position="19"/>
    </location>
</feature>
<dbReference type="Proteomes" id="UP000677228">
    <property type="component" value="Unassembled WGS sequence"/>
</dbReference>
<reference evidence="7" key="1">
    <citation type="submission" date="2021-02" db="EMBL/GenBank/DDBJ databases">
        <authorList>
            <person name="Nowell W R."/>
        </authorList>
    </citation>
    <scope>NUCLEOTIDE SEQUENCE</scope>
</reference>
<dbReference type="PANTHER" id="PTHR45570:SF2">
    <property type="entry name" value="ACETYLCHOLINESTERASE 1-LIKE"/>
    <property type="match status" value="1"/>
</dbReference>
<evidence type="ECO:0000313" key="6">
    <source>
        <dbReference type="EMBL" id="CAF0859356.1"/>
    </source>
</evidence>
<sequence length="552" mass="61008">MEKQLKLLILLFVSSTIDSTQEKTEIIHTTSNGCIQGFRNEYAEVFWGIPYAKPPTGALRFQVPQPFKTEEGQKNEIFQAIKPGHGCIQNCVLPIGACPETISEDCLSLNIYRPKRKCDQALTVMIFIHGGGFVAGASAVPLYDASRLVHLTNVIVVSINYRLGAFGFYWNKDLPGNVGLLDQELAMKWVQRNIHSFGGNPSNVVLFGQSAGSTSISCHLQNLVINNVHKPPLFHKVIIESLPIGVPLRSIESATVANNAFASLTGCLSSNDTTLCLQSLPSDVILQAQSLAEGADLLLEADKLTAGQPWEPTLNLIAFPLIYNHANFFAQNSSRIKIPILLGTVYDEGTLFIYETQTSTINYTDLQGYIGGLWNKENIIPINQAYNINFTLGADYHDVLSQILGDNVFTCAARYVLQSLSLYNSNLYLYVYNYLPNINTTVAAYGNSSAVPECYTKVCHESELPLVFNSDFVLPYKLTLEEQHLSQLIGKAFTNFAKTGNPNCPLSVGDEKWPRFKNTTGQNILLTLPKSFIESNHRGAICDFCNTLGYDF</sequence>
<dbReference type="InterPro" id="IPR002018">
    <property type="entry name" value="CarbesteraseB"/>
</dbReference>
<comment type="similarity">
    <text evidence="1 4">Belongs to the type-B carboxylesterase/lipase family.</text>
</comment>
<dbReference type="PROSITE" id="PS00122">
    <property type="entry name" value="CARBOXYLESTERASE_B_1"/>
    <property type="match status" value="1"/>
</dbReference>
<evidence type="ECO:0000259" key="5">
    <source>
        <dbReference type="Pfam" id="PF00135"/>
    </source>
</evidence>